<dbReference type="AlphaFoldDB" id="A0AAV9UFL0"/>
<dbReference type="Proteomes" id="UP001375240">
    <property type="component" value="Unassembled WGS sequence"/>
</dbReference>
<name>A0AAV9UFL0_9PEZI</name>
<sequence>MAAAPPSRLDIIRAYRHLLRAGLRAIQYSSPARYAIRSKLRFAFSPESPQNINVYSSPASHMPTVFPKTFSQTRIDNTIRFLNTAATRRGMEHEIVKNLCFVEYGRASQRFPRASKNLKPEEWEPLNVLFDEYDDTLRMLNETMQLELR</sequence>
<evidence type="ECO:0000313" key="1">
    <source>
        <dbReference type="EMBL" id="KAK6339066.1"/>
    </source>
</evidence>
<keyword evidence="2" id="KW-1185">Reference proteome</keyword>
<accession>A0AAV9UFL0</accession>
<reference evidence="1 2" key="1">
    <citation type="submission" date="2019-10" db="EMBL/GenBank/DDBJ databases">
        <authorList>
            <person name="Palmer J.M."/>
        </authorList>
    </citation>
    <scope>NUCLEOTIDE SEQUENCE [LARGE SCALE GENOMIC DNA]</scope>
    <source>
        <strain evidence="1 2">TWF696</strain>
    </source>
</reference>
<organism evidence="1 2">
    <name type="scientific">Orbilia brochopaga</name>
    <dbReference type="NCBI Taxonomy" id="3140254"/>
    <lineage>
        <taxon>Eukaryota</taxon>
        <taxon>Fungi</taxon>
        <taxon>Dikarya</taxon>
        <taxon>Ascomycota</taxon>
        <taxon>Pezizomycotina</taxon>
        <taxon>Orbiliomycetes</taxon>
        <taxon>Orbiliales</taxon>
        <taxon>Orbiliaceae</taxon>
        <taxon>Orbilia</taxon>
    </lineage>
</organism>
<gene>
    <name evidence="1" type="ORF">TWF696_009856</name>
</gene>
<proteinExistence type="predicted"/>
<evidence type="ECO:0008006" key="3">
    <source>
        <dbReference type="Google" id="ProtNLM"/>
    </source>
</evidence>
<dbReference type="EMBL" id="JAVHNQ010000009">
    <property type="protein sequence ID" value="KAK6339066.1"/>
    <property type="molecule type" value="Genomic_DNA"/>
</dbReference>
<protein>
    <recommendedName>
        <fullName evidence="3">DUF1763-domain-containing protein</fullName>
    </recommendedName>
</protein>
<evidence type="ECO:0000313" key="2">
    <source>
        <dbReference type="Proteomes" id="UP001375240"/>
    </source>
</evidence>
<comment type="caution">
    <text evidence="1">The sequence shown here is derived from an EMBL/GenBank/DDBJ whole genome shotgun (WGS) entry which is preliminary data.</text>
</comment>